<evidence type="ECO:0000313" key="1">
    <source>
        <dbReference type="EMBL" id="MDI1492807.1"/>
    </source>
</evidence>
<name>A0AA43QUQ5_9LECA</name>
<dbReference type="AlphaFoldDB" id="A0AA43QUQ5"/>
<comment type="caution">
    <text evidence="1">The sequence shown here is derived from an EMBL/GenBank/DDBJ whole genome shotgun (WGS) entry which is preliminary data.</text>
</comment>
<dbReference type="Proteomes" id="UP001161017">
    <property type="component" value="Unassembled WGS sequence"/>
</dbReference>
<evidence type="ECO:0000313" key="2">
    <source>
        <dbReference type="Proteomes" id="UP001161017"/>
    </source>
</evidence>
<keyword evidence="2" id="KW-1185">Reference proteome</keyword>
<dbReference type="EMBL" id="JAPUFD010000021">
    <property type="protein sequence ID" value="MDI1492807.1"/>
    <property type="molecule type" value="Genomic_DNA"/>
</dbReference>
<sequence length="216" mass="24463">MEPDLILNIRPVSEPGFRFSRIISVPAGYTLAQLYLVVSRCFTYDMEALATAGLKDNEPYFFIHEGEIDDINEIMQYGAPTVSLAYSPIPEIIDETSDGGTRMMPWTCTTVEDAFDWPSGEDTCLLLQMWGWDGPDELMHVIERVGYSTELTDKAKFIGGHGQVRIVNNEFEFDDAASSRFPAELQSIGVRLRSREVEEEIADHAWAHPFESTNWQ</sequence>
<reference evidence="1" key="1">
    <citation type="journal article" date="2023" name="Genome Biol. Evol.">
        <title>First Whole Genome Sequence and Flow Cytometry Genome Size Data for the Lichen-Forming Fungus Ramalina farinacea (Ascomycota).</title>
        <authorList>
            <person name="Llewellyn T."/>
            <person name="Mian S."/>
            <person name="Hill R."/>
            <person name="Leitch I.J."/>
            <person name="Gaya E."/>
        </authorList>
    </citation>
    <scope>NUCLEOTIDE SEQUENCE</scope>
    <source>
        <strain evidence="1">LIQ254RAFAR</strain>
    </source>
</reference>
<protein>
    <submittedName>
        <fullName evidence="1">Uncharacterized protein</fullName>
    </submittedName>
</protein>
<gene>
    <name evidence="1" type="ORF">OHK93_004590</name>
</gene>
<organism evidence="1 2">
    <name type="scientific">Ramalina farinacea</name>
    <dbReference type="NCBI Taxonomy" id="258253"/>
    <lineage>
        <taxon>Eukaryota</taxon>
        <taxon>Fungi</taxon>
        <taxon>Dikarya</taxon>
        <taxon>Ascomycota</taxon>
        <taxon>Pezizomycotina</taxon>
        <taxon>Lecanoromycetes</taxon>
        <taxon>OSLEUM clade</taxon>
        <taxon>Lecanoromycetidae</taxon>
        <taxon>Lecanorales</taxon>
        <taxon>Lecanorineae</taxon>
        <taxon>Ramalinaceae</taxon>
        <taxon>Ramalina</taxon>
    </lineage>
</organism>
<accession>A0AA43QUQ5</accession>
<proteinExistence type="predicted"/>